<keyword evidence="5" id="KW-0472">Membrane</keyword>
<proteinExistence type="predicted"/>
<protein>
    <submittedName>
        <fullName evidence="7">Histidine kinase</fullName>
    </submittedName>
</protein>
<dbReference type="Pfam" id="PF07730">
    <property type="entry name" value="HisKA_3"/>
    <property type="match status" value="1"/>
</dbReference>
<organism evidence="7 8">
    <name type="scientific">Kocuria rhizophila</name>
    <dbReference type="NCBI Taxonomy" id="72000"/>
    <lineage>
        <taxon>Bacteria</taxon>
        <taxon>Bacillati</taxon>
        <taxon>Actinomycetota</taxon>
        <taxon>Actinomycetes</taxon>
        <taxon>Micrococcales</taxon>
        <taxon>Micrococcaceae</taxon>
        <taxon>Kocuria</taxon>
    </lineage>
</organism>
<keyword evidence="5" id="KW-1133">Transmembrane helix</keyword>
<dbReference type="GO" id="GO:0016020">
    <property type="term" value="C:membrane"/>
    <property type="evidence" value="ECO:0007669"/>
    <property type="project" value="InterPro"/>
</dbReference>
<feature type="compositionally biased region" description="Basic and acidic residues" evidence="4">
    <location>
        <begin position="375"/>
        <end position="388"/>
    </location>
</feature>
<dbReference type="InterPro" id="IPR011712">
    <property type="entry name" value="Sig_transdc_His_kin_sub3_dim/P"/>
</dbReference>
<dbReference type="PANTHER" id="PTHR24421:SF63">
    <property type="entry name" value="SENSOR HISTIDINE KINASE DESK"/>
    <property type="match status" value="1"/>
</dbReference>
<dbReference type="RefSeq" id="WP_135009779.1">
    <property type="nucleotide sequence ID" value="NZ_JAYEXM010000005.1"/>
</dbReference>
<dbReference type="PANTHER" id="PTHR24421">
    <property type="entry name" value="NITRATE/NITRITE SENSOR PROTEIN NARX-RELATED"/>
    <property type="match status" value="1"/>
</dbReference>
<keyword evidence="8" id="KW-1185">Reference proteome</keyword>
<feature type="transmembrane region" description="Helical" evidence="5">
    <location>
        <begin position="150"/>
        <end position="170"/>
    </location>
</feature>
<evidence type="ECO:0000256" key="2">
    <source>
        <dbReference type="ARBA" id="ARBA00022777"/>
    </source>
</evidence>
<dbReference type="InterPro" id="IPR036890">
    <property type="entry name" value="HATPase_C_sf"/>
</dbReference>
<evidence type="ECO:0000313" key="8">
    <source>
        <dbReference type="Proteomes" id="UP000298017"/>
    </source>
</evidence>
<keyword evidence="1" id="KW-0808">Transferase</keyword>
<dbReference type="EMBL" id="SPNK01000001">
    <property type="protein sequence ID" value="TFI03090.1"/>
    <property type="molecule type" value="Genomic_DNA"/>
</dbReference>
<dbReference type="GO" id="GO:0046983">
    <property type="term" value="F:protein dimerization activity"/>
    <property type="evidence" value="ECO:0007669"/>
    <property type="project" value="InterPro"/>
</dbReference>
<feature type="transmembrane region" description="Helical" evidence="5">
    <location>
        <begin position="20"/>
        <end position="41"/>
    </location>
</feature>
<accession>A0AAX2SGR8</accession>
<evidence type="ECO:0000259" key="6">
    <source>
        <dbReference type="Pfam" id="PF07730"/>
    </source>
</evidence>
<evidence type="ECO:0000256" key="3">
    <source>
        <dbReference type="ARBA" id="ARBA00023012"/>
    </source>
</evidence>
<feature type="transmembrane region" description="Helical" evidence="5">
    <location>
        <begin position="127"/>
        <end position="144"/>
    </location>
</feature>
<evidence type="ECO:0000256" key="1">
    <source>
        <dbReference type="ARBA" id="ARBA00022679"/>
    </source>
</evidence>
<feature type="transmembrane region" description="Helical" evidence="5">
    <location>
        <begin position="104"/>
        <end position="120"/>
    </location>
</feature>
<evidence type="ECO:0000256" key="4">
    <source>
        <dbReference type="SAM" id="MobiDB-lite"/>
    </source>
</evidence>
<gene>
    <name evidence="7" type="ORF">E4P33_00795</name>
</gene>
<dbReference type="Proteomes" id="UP000298017">
    <property type="component" value="Unassembled WGS sequence"/>
</dbReference>
<feature type="domain" description="Signal transduction histidine kinase subgroup 3 dimerisation and phosphoacceptor" evidence="6">
    <location>
        <begin position="189"/>
        <end position="253"/>
    </location>
</feature>
<dbReference type="Gene3D" id="3.30.565.10">
    <property type="entry name" value="Histidine kinase-like ATPase, C-terminal domain"/>
    <property type="match status" value="1"/>
</dbReference>
<feature type="region of interest" description="Disordered" evidence="4">
    <location>
        <begin position="375"/>
        <end position="417"/>
    </location>
</feature>
<feature type="transmembrane region" description="Helical" evidence="5">
    <location>
        <begin position="79"/>
        <end position="98"/>
    </location>
</feature>
<feature type="region of interest" description="Disordered" evidence="4">
    <location>
        <begin position="325"/>
        <end position="360"/>
    </location>
</feature>
<feature type="transmembrane region" description="Helical" evidence="5">
    <location>
        <begin position="47"/>
        <end position="67"/>
    </location>
</feature>
<evidence type="ECO:0000256" key="5">
    <source>
        <dbReference type="SAM" id="Phobius"/>
    </source>
</evidence>
<dbReference type="AlphaFoldDB" id="A0AAX2SGR8"/>
<dbReference type="Gene3D" id="1.20.5.1930">
    <property type="match status" value="1"/>
</dbReference>
<comment type="caution">
    <text evidence="7">The sequence shown here is derived from an EMBL/GenBank/DDBJ whole genome shotgun (WGS) entry which is preliminary data.</text>
</comment>
<keyword evidence="5" id="KW-0812">Transmembrane</keyword>
<name>A0AAX2SGR8_KOCRH</name>
<keyword evidence="2 7" id="KW-0418">Kinase</keyword>
<dbReference type="GO" id="GO:0000155">
    <property type="term" value="F:phosphorelay sensor kinase activity"/>
    <property type="evidence" value="ECO:0007669"/>
    <property type="project" value="InterPro"/>
</dbReference>
<sequence>MSTPTRTAPRPRTEEPEHDWSDLLFATVWLVFLVIPAAALLQSDESAWATVLGLLGLVLFAGLYTLSWIRHILVPRLSVLGNAVLWCVVLLVPLALLLPASPWGMTYMAPFFVAVCAFRLPLRQGILASLLIEVAALVPLLLLLPREQWFWPLFGLVPSALIILLSRFAVERSETHERLARELEVSRQREAVGRDVHDILGHSLTVITVKTQLAQRLVETDPQRAVAELDDVLALSREALTDVRSTVGKLRDLDLGVELVQARAALRAAGITPHLPSSVPPLDAATRSAFAWILREAVTNVVRHSGAAHCRVTVTSSSLRIADDGARAAGASTHHSARTGTGARPDDAAPSTSCPPTDDAAADALTQDKVAHVGLDTERPVRAGDRGEAPSSCSGTEESTGAGAAEPALREGNGIRGMKERARAAGCDVTVARDPRGGTIVEVRRA</sequence>
<keyword evidence="3" id="KW-0902">Two-component regulatory system</keyword>
<dbReference type="InterPro" id="IPR050482">
    <property type="entry name" value="Sensor_HK_TwoCompSys"/>
</dbReference>
<reference evidence="7 8" key="1">
    <citation type="submission" date="2019-03" db="EMBL/GenBank/DDBJ databases">
        <title>Genome Sequencing and Assembly of Various Microbes Isolated from Alder Root Nodule.</title>
        <authorList>
            <person name="Swanson E."/>
            <person name="Sevigny J.L."/>
            <person name="Pesce C."/>
            <person name="Davis I."/>
            <person name="Kleiner V."/>
            <person name="Tisa L."/>
        </authorList>
    </citation>
    <scope>NUCLEOTIDE SEQUENCE [LARGE SCALE GENOMIC DNA]</scope>
    <source>
        <strain evidence="7 8">4R-31</strain>
    </source>
</reference>
<evidence type="ECO:0000313" key="7">
    <source>
        <dbReference type="EMBL" id="TFI03090.1"/>
    </source>
</evidence>